<evidence type="ECO:0000313" key="1">
    <source>
        <dbReference type="EMBL" id="QIZ21512.1"/>
    </source>
</evidence>
<reference evidence="1 2" key="1">
    <citation type="journal article" date="2020" name="Nat. Microbiol.">
        <title>Lysogenic host-virus interactions in SAR11 marine bacteria.</title>
        <authorList>
            <person name="Morris R.M."/>
            <person name="Cain K.R."/>
            <person name="Hvorecny K.L."/>
            <person name="Kollman J.M."/>
        </authorList>
    </citation>
    <scope>NUCLEOTIDE SEQUENCE [LARGE SCALE GENOMIC DNA]</scope>
    <source>
        <strain evidence="1 2">NP1</strain>
    </source>
</reference>
<sequence length="166" mass="19254">MIKENNFWKTSKLQHLIYKIILIILFTSSISHAELVKPNDGIEPFLVVQIQLRSLKQNDNPKKDNGIEQTWEFAHPSNQKNTGPLDRFKTMIKGKSYMMLLNHLDHKVVKIKSDDLTALFEVTVLDKDKVYYKFKWAVEKYIKDGPLKDCWLTTMVSSPMPLGSSI</sequence>
<protein>
    <submittedName>
        <fullName evidence="1">DUF4864 domain-containing protein</fullName>
    </submittedName>
</protein>
<accession>A0A6H1Q3J7</accession>
<keyword evidence="2" id="KW-1185">Reference proteome</keyword>
<organism evidence="1 2">
    <name type="scientific">Candidatus Pelagibacter giovannonii</name>
    <dbReference type="NCBI Taxonomy" id="2563896"/>
    <lineage>
        <taxon>Bacteria</taxon>
        <taxon>Pseudomonadati</taxon>
        <taxon>Pseudomonadota</taxon>
        <taxon>Alphaproteobacteria</taxon>
        <taxon>Candidatus Pelagibacterales</taxon>
        <taxon>Candidatus Pelagibacteraceae</taxon>
        <taxon>Candidatus Pelagibacter</taxon>
    </lineage>
</organism>
<dbReference type="PANTHER" id="PTHR35716">
    <property type="entry name" value="OS05G0574700 PROTEIN-RELATED"/>
    <property type="match status" value="1"/>
</dbReference>
<evidence type="ECO:0000313" key="2">
    <source>
        <dbReference type="Proteomes" id="UP000501094"/>
    </source>
</evidence>
<proteinExistence type="predicted"/>
<dbReference type="InterPro" id="IPR032347">
    <property type="entry name" value="DUF4864"/>
</dbReference>
<dbReference type="Pfam" id="PF16156">
    <property type="entry name" value="DUF4864"/>
    <property type="match status" value="1"/>
</dbReference>
<name>A0A6H1Q3J7_9PROT</name>
<dbReference type="EMBL" id="CP038852">
    <property type="protein sequence ID" value="QIZ21512.1"/>
    <property type="molecule type" value="Genomic_DNA"/>
</dbReference>
<gene>
    <name evidence="1" type="ORF">E5R92_06930</name>
</gene>
<dbReference type="AlphaFoldDB" id="A0A6H1Q3J7"/>
<dbReference type="KEGG" id="peg:E5R92_06930"/>
<dbReference type="Proteomes" id="UP000501094">
    <property type="component" value="Chromosome"/>
</dbReference>